<dbReference type="EMBL" id="GBRH01229980">
    <property type="protein sequence ID" value="JAD67915.1"/>
    <property type="molecule type" value="Transcribed_RNA"/>
</dbReference>
<reference evidence="1" key="2">
    <citation type="journal article" date="2015" name="Data Brief">
        <title>Shoot transcriptome of the giant reed, Arundo donax.</title>
        <authorList>
            <person name="Barrero R.A."/>
            <person name="Guerrero F.D."/>
            <person name="Moolhuijzen P."/>
            <person name="Goolsby J.A."/>
            <person name="Tidwell J."/>
            <person name="Bellgard S.E."/>
            <person name="Bellgard M.I."/>
        </authorList>
    </citation>
    <scope>NUCLEOTIDE SEQUENCE</scope>
    <source>
        <tissue evidence="1">Shoot tissue taken approximately 20 cm above the soil surface</tissue>
    </source>
</reference>
<evidence type="ECO:0000313" key="1">
    <source>
        <dbReference type="EMBL" id="JAD67915.1"/>
    </source>
</evidence>
<accession>A0A0A9C3E6</accession>
<protein>
    <submittedName>
        <fullName evidence="1">Uncharacterized protein</fullName>
    </submittedName>
</protein>
<sequence length="64" mass="7251">MSPDTMIIKLCELRGQRGNPSACRCIPQRSDETVKAYVYLFSCEIESMKLFVFASNGLTCCCYK</sequence>
<organism evidence="1">
    <name type="scientific">Arundo donax</name>
    <name type="common">Giant reed</name>
    <name type="synonym">Donax arundinaceus</name>
    <dbReference type="NCBI Taxonomy" id="35708"/>
    <lineage>
        <taxon>Eukaryota</taxon>
        <taxon>Viridiplantae</taxon>
        <taxon>Streptophyta</taxon>
        <taxon>Embryophyta</taxon>
        <taxon>Tracheophyta</taxon>
        <taxon>Spermatophyta</taxon>
        <taxon>Magnoliopsida</taxon>
        <taxon>Liliopsida</taxon>
        <taxon>Poales</taxon>
        <taxon>Poaceae</taxon>
        <taxon>PACMAD clade</taxon>
        <taxon>Arundinoideae</taxon>
        <taxon>Arundineae</taxon>
        <taxon>Arundo</taxon>
    </lineage>
</organism>
<reference evidence="1" key="1">
    <citation type="submission" date="2014-09" db="EMBL/GenBank/DDBJ databases">
        <authorList>
            <person name="Magalhaes I.L.F."/>
            <person name="Oliveira U."/>
            <person name="Santos F.R."/>
            <person name="Vidigal T.H.D.A."/>
            <person name="Brescovit A.D."/>
            <person name="Santos A.J."/>
        </authorList>
    </citation>
    <scope>NUCLEOTIDE SEQUENCE</scope>
    <source>
        <tissue evidence="1">Shoot tissue taken approximately 20 cm above the soil surface</tissue>
    </source>
</reference>
<dbReference type="AlphaFoldDB" id="A0A0A9C3E6"/>
<proteinExistence type="predicted"/>
<name>A0A0A9C3E6_ARUDO</name>